<feature type="domain" description="Pseudouridine synthase RsuA/RluA-like" evidence="3">
    <location>
        <begin position="587"/>
        <end position="700"/>
    </location>
</feature>
<dbReference type="Gene3D" id="3.40.50.150">
    <property type="entry name" value="Vaccinia Virus protein VP39"/>
    <property type="match status" value="1"/>
</dbReference>
<dbReference type="SUPFAM" id="SSF55120">
    <property type="entry name" value="Pseudouridine synthase"/>
    <property type="match status" value="1"/>
</dbReference>
<dbReference type="GO" id="GO:0000455">
    <property type="term" value="P:enzyme-directed rRNA pseudouridine synthesis"/>
    <property type="evidence" value="ECO:0007669"/>
    <property type="project" value="TreeGrafter"/>
</dbReference>
<dbReference type="InterPro" id="IPR000241">
    <property type="entry name" value="RlmKL-like_Mtase"/>
</dbReference>
<dbReference type="InterPro" id="IPR020103">
    <property type="entry name" value="PsdUridine_synth_cat_dom_sf"/>
</dbReference>
<evidence type="ECO:0000256" key="2">
    <source>
        <dbReference type="SAM" id="MobiDB-lite"/>
    </source>
</evidence>
<dbReference type="InterPro" id="IPR006224">
    <property type="entry name" value="PsdUridine_synth_RluA-like_CS"/>
</dbReference>
<comment type="caution">
    <text evidence="5">The sequence shown here is derived from an EMBL/GenBank/DDBJ whole genome shotgun (WGS) entry which is preliminary data.</text>
</comment>
<dbReference type="Proteomes" id="UP001178507">
    <property type="component" value="Unassembled WGS sequence"/>
</dbReference>
<gene>
    <name evidence="5" type="ORF">EVOR1521_LOCUS4903</name>
</gene>
<dbReference type="InterPro" id="IPR050188">
    <property type="entry name" value="RluA_PseudoU_synthase"/>
</dbReference>
<dbReference type="GO" id="GO:0005737">
    <property type="term" value="C:cytoplasm"/>
    <property type="evidence" value="ECO:0007669"/>
    <property type="project" value="InterPro"/>
</dbReference>
<evidence type="ECO:0000259" key="3">
    <source>
        <dbReference type="Pfam" id="PF00849"/>
    </source>
</evidence>
<evidence type="ECO:0000313" key="6">
    <source>
        <dbReference type="Proteomes" id="UP001178507"/>
    </source>
</evidence>
<sequence>MLCAGLSCVASHGSAALPRAATKRPDPVLQELLAEDVVVTDVLRPWAATWASQPRLATACLARVNSWRLALAVLQAMFELKVEVSAFHGNAVLKACPWQEGSALLLGLAAAAVQLDHISFSVRGGTDCPWPRAIARLQAMAKLSIRCDAQALSSATGTGPWQLSLRLFRLNLAVEDQVALGSCVQACGTAAWPWALYLGQAARSSVTFTSLVTACGAALRWDAALQLCGARLRRLDLSHVTANCAQGVAGAAGQWRYTLALLRPDRISFSTGVSACGAVLAWPQALHLAFRATPRANALAASACERARRWQLSLALLGQSRLPKAESPEALARAAWALAKDPETARPTSGGFAGALGRAHELARQAARKLEAFKATELASLLWSLVSITCVDRPLVVQAFHRLSESDTLQRLSLKELAALAMAAASCSFDQDMDPKLLSCAFAALQAELARRVGAMALPASPAILQDIAARVLDILWACRFASALSTRALFAARTLLQDISDALSSDRALATLTGSPARRPGLSGAPELVLDLGDRCVVHKPPSFWQVDDGKDEPEDQALRLSQFTQALLPPRQWPLLSDLRHGRGFLHRLDIPTSGLVLVAKTHAAFYDLRLQLALGQMQREYCVLAHGAVGRGRELRCRVHWFGNGRQAGSVVAPAGRVALSRTKLVATGTRQGEAFSLMGIHIVTGRQHQIRLQMAHTGHPMVTDKRYFSMENCFQDMRWCRRNFLHRYRLAMFSGDARAEVYEPLPADLQAALKEVTHMAHQWQDVAQRPWEELEERELLAALLSILRLHGDAALPASLAGDELRRLHPELWKRWKARSTGGSLLQTCAAANEFGIFVEEKAVGADRSASQRGEPLIRCETRDAPCTEGGAGSCADPQISEDLKQAVIRRMGRHSSAEAESADSVPIAWLVIACEKALLRHIRLLPRYEREAKDLPPELDLTDTTTVTSQTSKALRKKRMALRLVAFLHHHRPLFAYSSQSGDPLDGFAAYHPQASAPALTSGPPGPPGPPASPGRPTAVGQGRRAWRRPKPKPRSAEELQLLAAGHECWVVLLRNQGSRSKEAQVMAMEFHCAAAAAGVSSDQLQEVAPGLFLLHGFDQTASFASAALRRAPLRLLGAFGSAEALVQRVPEVLRGYSSWWLSLELRDAPLDAAALPLRSSPSAQVALAAAAAAEAAPAKLRRSEGSRHLELLVLEAEGTLLLTQAILPELEESWQTAWVRRRFHFSAGLDVYVASAVVSLAQMEAKRLELPEGPFLDACCGSGTLSAAAANAKCFTQVIACDVDPQFLSRAAENFEMLDAPPKVELHDARRPFAPLGSHVPRVVAANPPWGWRIGHGEDLAREIATNLMREFPASVLAFVCPELPDPSCHQLTWSCALGQSAVWILVPCPDGGKAGRDSVRRFAGTVDECQVDGLVRARIGPGLVLMMGFREGDQYDDLKAVAQKVAKLQLWTDVAGEEIDDSQPKLVDVMDSGFEVLVVLQQSLCTSFPSLTPCQKNAMPQEDAQRLVQDFVRHLRAAYQKEMVLDAPAGQVRIDTTAEGTGMFDLSCLAPTDAGARSPKEIPAAAVSKPPPLKADVASVTRALRQIQGMSRSKQALASIQLTKIMGLAKFRESLSEVDQAGADSFAEALEQAAPFFTERQQEQISEWTGLFMSAEPLPPVKAKTETKASGMGWMSSVMPPMQRLLATWPQGFGR</sequence>
<keyword evidence="6" id="KW-1185">Reference proteome</keyword>
<feature type="region of interest" description="Disordered" evidence="2">
    <location>
        <begin position="999"/>
        <end position="1041"/>
    </location>
</feature>
<evidence type="ECO:0000313" key="5">
    <source>
        <dbReference type="EMBL" id="CAJ1375677.1"/>
    </source>
</evidence>
<feature type="compositionally biased region" description="Pro residues" evidence="2">
    <location>
        <begin position="1008"/>
        <end position="1018"/>
    </location>
</feature>
<dbReference type="Pfam" id="PF00849">
    <property type="entry name" value="PseudoU_synth_2"/>
    <property type="match status" value="1"/>
</dbReference>
<feature type="compositionally biased region" description="Basic residues" evidence="2">
    <location>
        <begin position="1029"/>
        <end position="1038"/>
    </location>
</feature>
<dbReference type="GO" id="GO:0051499">
    <property type="term" value="F:D-aminoacyl-tRNA deacylase activity"/>
    <property type="evidence" value="ECO:0007669"/>
    <property type="project" value="InterPro"/>
</dbReference>
<reference evidence="5" key="1">
    <citation type="submission" date="2023-08" db="EMBL/GenBank/DDBJ databases">
        <authorList>
            <person name="Chen Y."/>
            <person name="Shah S."/>
            <person name="Dougan E. K."/>
            <person name="Thang M."/>
            <person name="Chan C."/>
        </authorList>
    </citation>
    <scope>NUCLEOTIDE SEQUENCE</scope>
</reference>
<dbReference type="CDD" id="cd02440">
    <property type="entry name" value="AdoMet_MTases"/>
    <property type="match status" value="1"/>
</dbReference>
<proteinExistence type="inferred from homology"/>
<protein>
    <submittedName>
        <fullName evidence="5">Uncharacterized protein</fullName>
    </submittedName>
</protein>
<evidence type="ECO:0000259" key="4">
    <source>
        <dbReference type="Pfam" id="PF01170"/>
    </source>
</evidence>
<accession>A0AA36MQL8</accession>
<dbReference type="CDD" id="cd02869">
    <property type="entry name" value="PseudoU_synth_RluA_like"/>
    <property type="match status" value="1"/>
</dbReference>
<dbReference type="Pfam" id="PF01170">
    <property type="entry name" value="UPF0020"/>
    <property type="match status" value="1"/>
</dbReference>
<dbReference type="InterPro" id="IPR023509">
    <property type="entry name" value="DTD-like_sf"/>
</dbReference>
<name>A0AA36MQL8_9DINO</name>
<feature type="domain" description="Ribosomal RNA large subunit methyltransferase K/L-like methyltransferase" evidence="4">
    <location>
        <begin position="1225"/>
        <end position="1356"/>
    </location>
</feature>
<dbReference type="GO" id="GO:0043527">
    <property type="term" value="C:tRNA methyltransferase complex"/>
    <property type="evidence" value="ECO:0007669"/>
    <property type="project" value="UniProtKB-ARBA"/>
</dbReference>
<dbReference type="SUPFAM" id="SSF69500">
    <property type="entry name" value="DTD-like"/>
    <property type="match status" value="1"/>
</dbReference>
<dbReference type="InterPro" id="IPR029063">
    <property type="entry name" value="SAM-dependent_MTases_sf"/>
</dbReference>
<dbReference type="EMBL" id="CAUJNA010000335">
    <property type="protein sequence ID" value="CAJ1375677.1"/>
    <property type="molecule type" value="Genomic_DNA"/>
</dbReference>
<dbReference type="GO" id="GO:0003723">
    <property type="term" value="F:RNA binding"/>
    <property type="evidence" value="ECO:0007669"/>
    <property type="project" value="InterPro"/>
</dbReference>
<dbReference type="Gene3D" id="1.25.40.10">
    <property type="entry name" value="Tetratricopeptide repeat domain"/>
    <property type="match status" value="1"/>
</dbReference>
<dbReference type="PANTHER" id="PTHR21600">
    <property type="entry name" value="MITOCHONDRIAL RNA PSEUDOURIDINE SYNTHASE"/>
    <property type="match status" value="1"/>
</dbReference>
<dbReference type="Gene3D" id="3.50.80.10">
    <property type="entry name" value="D-tyrosyl-tRNA(Tyr) deacylase"/>
    <property type="match status" value="1"/>
</dbReference>
<dbReference type="Pfam" id="PF02580">
    <property type="entry name" value="Tyr_Deacylase"/>
    <property type="match status" value="1"/>
</dbReference>
<dbReference type="InterPro" id="IPR006145">
    <property type="entry name" value="PsdUridine_synth_RsuA/RluA"/>
</dbReference>
<dbReference type="GO" id="GO:0009982">
    <property type="term" value="F:pseudouridine synthase activity"/>
    <property type="evidence" value="ECO:0007669"/>
    <property type="project" value="InterPro"/>
</dbReference>
<dbReference type="SUPFAM" id="SSF53335">
    <property type="entry name" value="S-adenosyl-L-methionine-dependent methyltransferases"/>
    <property type="match status" value="1"/>
</dbReference>
<dbReference type="PROSITE" id="PS01129">
    <property type="entry name" value="PSI_RLU"/>
    <property type="match status" value="1"/>
</dbReference>
<dbReference type="PANTHER" id="PTHR21600:SF87">
    <property type="entry name" value="RNA PSEUDOURIDYLATE SYNTHASE DOMAIN-CONTAINING PROTEIN 1"/>
    <property type="match status" value="1"/>
</dbReference>
<dbReference type="InterPro" id="IPR011990">
    <property type="entry name" value="TPR-like_helical_dom_sf"/>
</dbReference>
<comment type="similarity">
    <text evidence="1">Belongs to the pseudouridine synthase RluA family.</text>
</comment>
<dbReference type="Gene3D" id="3.30.2350.10">
    <property type="entry name" value="Pseudouridine synthase"/>
    <property type="match status" value="1"/>
</dbReference>
<organism evidence="5 6">
    <name type="scientific">Effrenium voratum</name>
    <dbReference type="NCBI Taxonomy" id="2562239"/>
    <lineage>
        <taxon>Eukaryota</taxon>
        <taxon>Sar</taxon>
        <taxon>Alveolata</taxon>
        <taxon>Dinophyceae</taxon>
        <taxon>Suessiales</taxon>
        <taxon>Symbiodiniaceae</taxon>
        <taxon>Effrenium</taxon>
    </lineage>
</organism>
<dbReference type="InterPro" id="IPR003732">
    <property type="entry name" value="Daa-tRNA_deacyls_DTD"/>
</dbReference>
<evidence type="ECO:0000256" key="1">
    <source>
        <dbReference type="ARBA" id="ARBA00010876"/>
    </source>
</evidence>